<evidence type="ECO:0000256" key="1">
    <source>
        <dbReference type="SAM" id="Phobius"/>
    </source>
</evidence>
<dbReference type="AlphaFoldDB" id="A0A0E9WM83"/>
<accession>A0A0E9WM83</accession>
<keyword evidence="1" id="KW-0472">Membrane</keyword>
<feature type="transmembrane region" description="Helical" evidence="1">
    <location>
        <begin position="23"/>
        <end position="45"/>
    </location>
</feature>
<reference evidence="2" key="1">
    <citation type="submission" date="2014-11" db="EMBL/GenBank/DDBJ databases">
        <authorList>
            <person name="Amaro Gonzalez C."/>
        </authorList>
    </citation>
    <scope>NUCLEOTIDE SEQUENCE</scope>
</reference>
<sequence length="60" mass="6724">MGFVAPSTFTRKVFNVSLNGRNFITLSSQFCFAFFFFSFLLQVCVQTLSGLSWPSGNTVK</sequence>
<protein>
    <submittedName>
        <fullName evidence="2">Uncharacterized protein</fullName>
    </submittedName>
</protein>
<proteinExistence type="predicted"/>
<reference evidence="2" key="2">
    <citation type="journal article" date="2015" name="Fish Shellfish Immunol.">
        <title>Early steps in the European eel (Anguilla anguilla)-Vibrio vulnificus interaction in the gills: Role of the RtxA13 toxin.</title>
        <authorList>
            <person name="Callol A."/>
            <person name="Pajuelo D."/>
            <person name="Ebbesson L."/>
            <person name="Teles M."/>
            <person name="MacKenzie S."/>
            <person name="Amaro C."/>
        </authorList>
    </citation>
    <scope>NUCLEOTIDE SEQUENCE</scope>
</reference>
<dbReference type="EMBL" id="GBXM01017073">
    <property type="protein sequence ID" value="JAH91504.1"/>
    <property type="molecule type" value="Transcribed_RNA"/>
</dbReference>
<keyword evidence="1" id="KW-0812">Transmembrane</keyword>
<keyword evidence="1" id="KW-1133">Transmembrane helix</keyword>
<evidence type="ECO:0000313" key="2">
    <source>
        <dbReference type="EMBL" id="JAH91504.1"/>
    </source>
</evidence>
<name>A0A0E9WM83_ANGAN</name>
<organism evidence="2">
    <name type="scientific">Anguilla anguilla</name>
    <name type="common">European freshwater eel</name>
    <name type="synonym">Muraena anguilla</name>
    <dbReference type="NCBI Taxonomy" id="7936"/>
    <lineage>
        <taxon>Eukaryota</taxon>
        <taxon>Metazoa</taxon>
        <taxon>Chordata</taxon>
        <taxon>Craniata</taxon>
        <taxon>Vertebrata</taxon>
        <taxon>Euteleostomi</taxon>
        <taxon>Actinopterygii</taxon>
        <taxon>Neopterygii</taxon>
        <taxon>Teleostei</taxon>
        <taxon>Anguilliformes</taxon>
        <taxon>Anguillidae</taxon>
        <taxon>Anguilla</taxon>
    </lineage>
</organism>